<dbReference type="GO" id="GO:0016779">
    <property type="term" value="F:nucleotidyltransferase activity"/>
    <property type="evidence" value="ECO:0007669"/>
    <property type="project" value="UniProtKB-UniRule"/>
</dbReference>
<dbReference type="InterPro" id="IPR029494">
    <property type="entry name" value="DarT"/>
</dbReference>
<dbReference type="EMBL" id="FXBB01000043">
    <property type="protein sequence ID" value="SMG47819.1"/>
    <property type="molecule type" value="Genomic_DNA"/>
</dbReference>
<reference evidence="9" key="1">
    <citation type="submission" date="2017-04" db="EMBL/GenBank/DDBJ databases">
        <authorList>
            <person name="Varghese N."/>
            <person name="Submissions S."/>
        </authorList>
    </citation>
    <scope>NUCLEOTIDE SEQUENCE [LARGE SCALE GENOMIC DNA]</scope>
    <source>
        <strain evidence="9">USBA 82</strain>
    </source>
</reference>
<organism evidence="8 9">
    <name type="scientific">Dethiosulfovibrio salsuginis</name>
    <dbReference type="NCBI Taxonomy" id="561720"/>
    <lineage>
        <taxon>Bacteria</taxon>
        <taxon>Thermotogati</taxon>
        <taxon>Synergistota</taxon>
        <taxon>Synergistia</taxon>
        <taxon>Synergistales</taxon>
        <taxon>Dethiosulfovibrionaceae</taxon>
        <taxon>Dethiosulfovibrio</taxon>
    </lineage>
</organism>
<feature type="active site" evidence="6">
    <location>
        <position position="166"/>
    </location>
</feature>
<evidence type="ECO:0000313" key="8">
    <source>
        <dbReference type="EMBL" id="SMG47819.1"/>
    </source>
</evidence>
<evidence type="ECO:0000256" key="1">
    <source>
        <dbReference type="ARBA" id="ARBA00022649"/>
    </source>
</evidence>
<feature type="active site" description="Proton acceptor" evidence="6">
    <location>
        <position position="51"/>
    </location>
</feature>
<evidence type="ECO:0000256" key="6">
    <source>
        <dbReference type="PROSITE-ProRule" id="PRU01362"/>
    </source>
</evidence>
<keyword evidence="3 6" id="KW-0808">Transferase</keyword>
<accession>A0A1X7L420</accession>
<comment type="catalytic activity">
    <reaction evidence="6">
        <text>a thymidine in DNA + NAD(+) = an N-(ADP-alpha-D-ribosyl)-thymidine in DNA + nicotinamide + H(+)</text>
        <dbReference type="Rhea" id="RHEA:71651"/>
        <dbReference type="Rhea" id="RHEA-COMP:13556"/>
        <dbReference type="Rhea" id="RHEA-COMP:18051"/>
        <dbReference type="ChEBI" id="CHEBI:15378"/>
        <dbReference type="ChEBI" id="CHEBI:17154"/>
        <dbReference type="ChEBI" id="CHEBI:57540"/>
        <dbReference type="ChEBI" id="CHEBI:137386"/>
        <dbReference type="ChEBI" id="CHEBI:191199"/>
    </reaction>
</comment>
<dbReference type="OrthoDB" id="9813972at2"/>
<feature type="binding site" evidence="6">
    <location>
        <position position="51"/>
    </location>
    <ligand>
        <name>NAD(+)</name>
        <dbReference type="ChEBI" id="CHEBI:57540"/>
    </ligand>
</feature>
<proteinExistence type="inferred from homology"/>
<evidence type="ECO:0000313" key="9">
    <source>
        <dbReference type="Proteomes" id="UP000193355"/>
    </source>
</evidence>
<evidence type="ECO:0000259" key="7">
    <source>
        <dbReference type="PROSITE" id="PS52018"/>
    </source>
</evidence>
<protein>
    <recommendedName>
        <fullName evidence="7">DarT domain-containing protein</fullName>
    </recommendedName>
</protein>
<evidence type="ECO:0000256" key="3">
    <source>
        <dbReference type="ARBA" id="ARBA00022679"/>
    </source>
</evidence>
<dbReference type="PROSITE" id="PS52018">
    <property type="entry name" value="DART"/>
    <property type="match status" value="1"/>
</dbReference>
<keyword evidence="1 6" id="KW-1277">Toxin-antitoxin system</keyword>
<evidence type="ECO:0000256" key="5">
    <source>
        <dbReference type="ARBA" id="ARBA00023125"/>
    </source>
</evidence>
<dbReference type="Proteomes" id="UP000193355">
    <property type="component" value="Unassembled WGS sequence"/>
</dbReference>
<dbReference type="GO" id="GO:0003677">
    <property type="term" value="F:DNA binding"/>
    <property type="evidence" value="ECO:0007669"/>
    <property type="project" value="UniProtKB-UniRule"/>
</dbReference>
<gene>
    <name evidence="8" type="ORF">SAMN06275492_1435</name>
</gene>
<dbReference type="RefSeq" id="WP_085545523.1">
    <property type="nucleotide sequence ID" value="NZ_FXBB01000043.1"/>
</dbReference>
<comment type="caution">
    <text evidence="6">Lacks conserved residue(s) required for the propagation of feature annotation.</text>
</comment>
<sequence length="213" mass="24994">MIPERPKIYHILHLDVLSKILSSNCLLCDAEVQKKGPSSVNIGIEQIKKRRLESKLPSHPELCVGECVPFYFCPRSVMLYLIYKGNHPQLSYRDGQESIVHIEADLYNSLRWAQDNQRRWAFTLSNAGSRYFEDRSNINDLKDLNWEAIMSDQWSNPKIKEGKQAEFLMEHSFPLSLIERLGVKSNKMLDLTYNLLYSFQKNLSVRTMPEWYY</sequence>
<keyword evidence="5 6" id="KW-0238">DNA-binding</keyword>
<keyword evidence="4 6" id="KW-0548">Nucleotidyltransferase</keyword>
<evidence type="ECO:0000256" key="4">
    <source>
        <dbReference type="ARBA" id="ARBA00022695"/>
    </source>
</evidence>
<dbReference type="AlphaFoldDB" id="A0A1X7L420"/>
<dbReference type="Pfam" id="PF14487">
    <property type="entry name" value="DarT"/>
    <property type="match status" value="1"/>
</dbReference>
<keyword evidence="2 6" id="KW-0328">Glycosyltransferase</keyword>
<feature type="binding site" evidence="6">
    <location>
        <position position="27"/>
    </location>
    <ligand>
        <name>NAD(+)</name>
        <dbReference type="ChEBI" id="CHEBI:57540"/>
    </ligand>
</feature>
<dbReference type="GO" id="GO:0016757">
    <property type="term" value="F:glycosyltransferase activity"/>
    <property type="evidence" value="ECO:0007669"/>
    <property type="project" value="UniProtKB-UniRule"/>
</dbReference>
<comment type="similarity">
    <text evidence="6">Belongs to the DarT ADP-ribosyltransferase family.</text>
</comment>
<feature type="domain" description="DarT" evidence="7">
    <location>
        <begin position="6"/>
        <end position="213"/>
    </location>
</feature>
<keyword evidence="9" id="KW-1185">Reference proteome</keyword>
<name>A0A1X7L420_9BACT</name>
<dbReference type="STRING" id="561720.SAMN06275492_1435"/>
<evidence type="ECO:0000256" key="2">
    <source>
        <dbReference type="ARBA" id="ARBA00022676"/>
    </source>
</evidence>
<feature type="binding site" evidence="6">
    <location>
        <begin position="10"/>
        <end position="12"/>
    </location>
    <ligand>
        <name>NAD(+)</name>
        <dbReference type="ChEBI" id="CHEBI:57540"/>
    </ligand>
</feature>